<evidence type="ECO:0000256" key="1">
    <source>
        <dbReference type="SAM" id="Phobius"/>
    </source>
</evidence>
<keyword evidence="1" id="KW-1133">Transmembrane helix</keyword>
<dbReference type="EMBL" id="QSCO01000026">
    <property type="protein sequence ID" value="RGY04283.1"/>
    <property type="molecule type" value="Genomic_DNA"/>
</dbReference>
<dbReference type="PROSITE" id="PS51257">
    <property type="entry name" value="PROKAR_LIPOPROTEIN"/>
    <property type="match status" value="1"/>
</dbReference>
<evidence type="ECO:0000313" key="3">
    <source>
        <dbReference type="Proteomes" id="UP000284434"/>
    </source>
</evidence>
<gene>
    <name evidence="2" type="ORF">DXA53_16335</name>
</gene>
<reference evidence="2 3" key="1">
    <citation type="submission" date="2018-08" db="EMBL/GenBank/DDBJ databases">
        <title>A genome reference for cultivated species of the human gut microbiota.</title>
        <authorList>
            <person name="Zou Y."/>
            <person name="Xue W."/>
            <person name="Luo G."/>
        </authorList>
    </citation>
    <scope>NUCLEOTIDE SEQUENCE [LARGE SCALE GENOMIC DNA]</scope>
    <source>
        <strain evidence="2 3">OF03-11</strain>
    </source>
</reference>
<dbReference type="Proteomes" id="UP000284434">
    <property type="component" value="Unassembled WGS sequence"/>
</dbReference>
<sequence length="346" mass="41144">MKSIERKMIFRYIMIPVLVLTGCSFSNPFLSQFSDKGTLELLPVYTTDIDILSNTVSMVMLKDYVVWDRCHAMRGTVLHTYHIPGKILSQYKNVDGAHLLYKLNDSMVTSIQLARKCRMDILIRDTIKEVATYSFRIRNKDSFNWLDDYYFVSVYPTDETATYFFGQTTTKKTRYGVYEQSHQAFYPSTSCYPPTEKEMTLLSPDYWNDAFIIKQKNRNRFAVFRKYYQLFDLIDVDRFTIKPVKRISIPHTLLTFQDQLNLERQLVFYFFPGLSIDSEKYIITLYQNNGQRYLLFWTWEGRPRYRYDFPKDYEIYGLCGDGENQIYALGVDSKNQYQLLYIRCDC</sequence>
<evidence type="ECO:0000313" key="2">
    <source>
        <dbReference type="EMBL" id="RGY04283.1"/>
    </source>
</evidence>
<keyword evidence="1" id="KW-0812">Transmembrane</keyword>
<feature type="transmembrane region" description="Helical" evidence="1">
    <location>
        <begin position="12"/>
        <end position="30"/>
    </location>
</feature>
<name>A0A413I8B2_9BACT</name>
<organism evidence="2 3">
    <name type="scientific">Odoribacter splanchnicus</name>
    <dbReference type="NCBI Taxonomy" id="28118"/>
    <lineage>
        <taxon>Bacteria</taxon>
        <taxon>Pseudomonadati</taxon>
        <taxon>Bacteroidota</taxon>
        <taxon>Bacteroidia</taxon>
        <taxon>Bacteroidales</taxon>
        <taxon>Odoribacteraceae</taxon>
        <taxon>Odoribacter</taxon>
    </lineage>
</organism>
<accession>A0A413I8B2</accession>
<protein>
    <submittedName>
        <fullName evidence="2">Uncharacterized protein</fullName>
    </submittedName>
</protein>
<comment type="caution">
    <text evidence="2">The sequence shown here is derived from an EMBL/GenBank/DDBJ whole genome shotgun (WGS) entry which is preliminary data.</text>
</comment>
<proteinExistence type="predicted"/>
<dbReference type="AlphaFoldDB" id="A0A413I8B2"/>
<keyword evidence="1" id="KW-0472">Membrane</keyword>
<dbReference type="RefSeq" id="WP_013610445.1">
    <property type="nucleotide sequence ID" value="NZ_QRYW01000060.1"/>
</dbReference>